<organism evidence="3 4">
    <name type="scientific">Astyanax mexicanus</name>
    <name type="common">Blind cave fish</name>
    <name type="synonym">Astyanax fasciatus mexicanus</name>
    <dbReference type="NCBI Taxonomy" id="7994"/>
    <lineage>
        <taxon>Eukaryota</taxon>
        <taxon>Metazoa</taxon>
        <taxon>Chordata</taxon>
        <taxon>Craniata</taxon>
        <taxon>Vertebrata</taxon>
        <taxon>Euteleostomi</taxon>
        <taxon>Actinopterygii</taxon>
        <taxon>Neopterygii</taxon>
        <taxon>Teleostei</taxon>
        <taxon>Ostariophysi</taxon>
        <taxon>Characiformes</taxon>
        <taxon>Characoidei</taxon>
        <taxon>Acestrorhamphidae</taxon>
        <taxon>Acestrorhamphinae</taxon>
        <taxon>Astyanax</taxon>
    </lineage>
</organism>
<evidence type="ECO:0000256" key="2">
    <source>
        <dbReference type="SAM" id="SignalP"/>
    </source>
</evidence>
<keyword evidence="1" id="KW-0812">Transmembrane</keyword>
<keyword evidence="2" id="KW-0732">Signal</keyword>
<protein>
    <submittedName>
        <fullName evidence="3">Uncharacterized protein</fullName>
    </submittedName>
</protein>
<evidence type="ECO:0000256" key="1">
    <source>
        <dbReference type="SAM" id="Phobius"/>
    </source>
</evidence>
<feature type="signal peptide" evidence="2">
    <location>
        <begin position="1"/>
        <end position="19"/>
    </location>
</feature>
<reference evidence="3 4" key="1">
    <citation type="submission" date="2021-07" db="EMBL/GenBank/DDBJ databases">
        <authorList>
            <person name="Imarazene B."/>
            <person name="Zahm M."/>
            <person name="Klopp C."/>
            <person name="Cabau C."/>
            <person name="Beille S."/>
            <person name="Jouanno E."/>
            <person name="Castinel A."/>
            <person name="Lluch J."/>
            <person name="Gil L."/>
            <person name="Kuchtly C."/>
            <person name="Lopez Roques C."/>
            <person name="Donnadieu C."/>
            <person name="Parrinello H."/>
            <person name="Journot L."/>
            <person name="Du K."/>
            <person name="Schartl M."/>
            <person name="Retaux S."/>
            <person name="Guiguen Y."/>
        </authorList>
    </citation>
    <scope>NUCLEOTIDE SEQUENCE [LARGE SCALE GENOMIC DNA]</scope>
    <source>
        <strain evidence="3">Pach_M1</strain>
        <tissue evidence="3">Testis</tissue>
    </source>
</reference>
<dbReference type="AlphaFoldDB" id="A0A8T2LIY8"/>
<comment type="caution">
    <text evidence="3">The sequence shown here is derived from an EMBL/GenBank/DDBJ whole genome shotgun (WGS) entry which is preliminary data.</text>
</comment>
<proteinExistence type="predicted"/>
<keyword evidence="1" id="KW-0472">Membrane</keyword>
<feature type="chain" id="PRO_5035773120" evidence="2">
    <location>
        <begin position="20"/>
        <end position="91"/>
    </location>
</feature>
<gene>
    <name evidence="3" type="ORF">AMEX_G15809</name>
</gene>
<accession>A0A8T2LIY8</accession>
<evidence type="ECO:0000313" key="3">
    <source>
        <dbReference type="EMBL" id="KAG9270817.1"/>
    </source>
</evidence>
<evidence type="ECO:0000313" key="4">
    <source>
        <dbReference type="Proteomes" id="UP000752171"/>
    </source>
</evidence>
<feature type="transmembrane region" description="Helical" evidence="1">
    <location>
        <begin position="43"/>
        <end position="66"/>
    </location>
</feature>
<dbReference type="EMBL" id="JAICCE010000012">
    <property type="protein sequence ID" value="KAG9270817.1"/>
    <property type="molecule type" value="Genomic_DNA"/>
</dbReference>
<sequence>MAVYLVCDVLFFLYHLVVGCEKLENTIKKVASPESCWQVSFSISTLLNVAFTLALIIGVCLCQPCLKCSEDWASKYLIIVTPFSYVDASTC</sequence>
<dbReference type="Proteomes" id="UP000752171">
    <property type="component" value="Unassembled WGS sequence"/>
</dbReference>
<keyword evidence="1" id="KW-1133">Transmembrane helix</keyword>
<name>A0A8T2LIY8_ASTMX</name>